<reference evidence="1" key="2">
    <citation type="submission" date="2025-03" db="EMBL/GenBank/DDBJ databases">
        <authorList>
            <consortium name="ELIXIR-Norway"/>
            <consortium name="Elixir Norway"/>
        </authorList>
    </citation>
    <scope>NUCLEOTIDE SEQUENCE</scope>
</reference>
<protein>
    <submittedName>
        <fullName evidence="1">Uncharacterized protein</fullName>
    </submittedName>
</protein>
<accession>A0AC59ZMN6</accession>
<name>A0AC59ZMN6_RANTA</name>
<evidence type="ECO:0000313" key="1">
    <source>
        <dbReference type="EMBL" id="CAN0469908.1"/>
    </source>
</evidence>
<gene>
    <name evidence="1" type="ORF">MRATA1EN22A_LOCUS20435</name>
</gene>
<dbReference type="EMBL" id="OX596115">
    <property type="protein sequence ID" value="CAN0469908.1"/>
    <property type="molecule type" value="Genomic_DNA"/>
</dbReference>
<dbReference type="Proteomes" id="UP001162501">
    <property type="component" value="Chromosome 31"/>
</dbReference>
<sequence>MKLWDALAAALTTGGLPENVLGAGTTLRVSSSAVSTAYSYTWILCPAPGSYDSRSVGLRKRKVEISEAHLCSKFCISAVCVRRMDIPTDNKSEGWPTDTELHQEQKQVKLNPHLPPGEAPPPRTPPSGGTIS</sequence>
<reference evidence="1" key="1">
    <citation type="submission" date="2023-05" db="EMBL/GenBank/DDBJ databases">
        <authorList>
            <consortium name="ELIXIR-Norway"/>
        </authorList>
    </citation>
    <scope>NUCLEOTIDE SEQUENCE</scope>
</reference>
<evidence type="ECO:0000313" key="2">
    <source>
        <dbReference type="Proteomes" id="UP001162501"/>
    </source>
</evidence>
<organism evidence="1 2">
    <name type="scientific">Rangifer tarandus platyrhynchus</name>
    <name type="common">Svalbard reindeer</name>
    <dbReference type="NCBI Taxonomy" id="3082113"/>
    <lineage>
        <taxon>Eukaryota</taxon>
        <taxon>Metazoa</taxon>
        <taxon>Chordata</taxon>
        <taxon>Craniata</taxon>
        <taxon>Vertebrata</taxon>
        <taxon>Euteleostomi</taxon>
        <taxon>Mammalia</taxon>
        <taxon>Eutheria</taxon>
        <taxon>Laurasiatheria</taxon>
        <taxon>Artiodactyla</taxon>
        <taxon>Ruminantia</taxon>
        <taxon>Pecora</taxon>
        <taxon>Cervidae</taxon>
        <taxon>Odocoileinae</taxon>
        <taxon>Rangifer</taxon>
    </lineage>
</organism>
<proteinExistence type="predicted"/>